<comment type="caution">
    <text evidence="2">The sequence shown here is derived from an EMBL/GenBank/DDBJ whole genome shotgun (WGS) entry which is preliminary data.</text>
</comment>
<gene>
    <name evidence="2" type="ORF">RF11_02086</name>
</gene>
<feature type="compositionally biased region" description="Polar residues" evidence="1">
    <location>
        <begin position="388"/>
        <end position="412"/>
    </location>
</feature>
<dbReference type="EMBL" id="JWZT01003532">
    <property type="protein sequence ID" value="KII66441.1"/>
    <property type="molecule type" value="Genomic_DNA"/>
</dbReference>
<reference evidence="2 3" key="1">
    <citation type="journal article" date="2014" name="Genome Biol. Evol.">
        <title>The genome of the myxosporean Thelohanellus kitauei shows adaptations to nutrient acquisition within its fish host.</title>
        <authorList>
            <person name="Yang Y."/>
            <person name="Xiong J."/>
            <person name="Zhou Z."/>
            <person name="Huo F."/>
            <person name="Miao W."/>
            <person name="Ran C."/>
            <person name="Liu Y."/>
            <person name="Zhang J."/>
            <person name="Feng J."/>
            <person name="Wang M."/>
            <person name="Wang M."/>
            <person name="Wang L."/>
            <person name="Yao B."/>
        </authorList>
    </citation>
    <scope>NUCLEOTIDE SEQUENCE [LARGE SCALE GENOMIC DNA]</scope>
    <source>
        <strain evidence="2">Wuqing</strain>
    </source>
</reference>
<dbReference type="Proteomes" id="UP000031668">
    <property type="component" value="Unassembled WGS sequence"/>
</dbReference>
<keyword evidence="3" id="KW-1185">Reference proteome</keyword>
<name>A0A0C2MH00_THEKT</name>
<evidence type="ECO:0000256" key="1">
    <source>
        <dbReference type="SAM" id="MobiDB-lite"/>
    </source>
</evidence>
<sequence>MFTEMDSSIFSSSRKRSIAHKSERGNVNLKSLRSLTNKTPDIVGFRNSLSLIQTWTLVVLLVASQFHTTLSQYTPYYPVAPTNPHPFSSYGGSSSPFMPPAQNVPFSSAAYGYSPGSNTPSPSSYYAPLPPTNLVGGMSSRSFTNSPGSGNFGGFSSTPPFSSPSMDPYTGSAWSGANPYQSQNIQTNQGWGVAQKNPSYSNSIGYSQAGNPYPKTTTSPQMGYYSAVNPISNIGIAGIPHLSYPNQLSQVSQASGTGFDPSYDYLKGFKHGFDASILRMQYMQLLSDSSQNFGTPSPFINSYVGTNTICDNTRQNCQPTYSSQFGQDPYLTQPYALAYGGPQQLFQPGSYIPQQNTQPFYDSSQSLMSHHENWPQTSTGQARSYTYHQPSLMNNPVPQTEHPQGYSPSNPTHYPAGYHVVTGPKQYPHA</sequence>
<protein>
    <submittedName>
        <fullName evidence="2">Uncharacterized protein</fullName>
    </submittedName>
</protein>
<feature type="region of interest" description="Disordered" evidence="1">
    <location>
        <begin position="388"/>
        <end position="430"/>
    </location>
</feature>
<dbReference type="AlphaFoldDB" id="A0A0C2MH00"/>
<evidence type="ECO:0000313" key="2">
    <source>
        <dbReference type="EMBL" id="KII66441.1"/>
    </source>
</evidence>
<proteinExistence type="predicted"/>
<evidence type="ECO:0000313" key="3">
    <source>
        <dbReference type="Proteomes" id="UP000031668"/>
    </source>
</evidence>
<accession>A0A0C2MH00</accession>
<organism evidence="2 3">
    <name type="scientific">Thelohanellus kitauei</name>
    <name type="common">Myxosporean</name>
    <dbReference type="NCBI Taxonomy" id="669202"/>
    <lineage>
        <taxon>Eukaryota</taxon>
        <taxon>Metazoa</taxon>
        <taxon>Cnidaria</taxon>
        <taxon>Myxozoa</taxon>
        <taxon>Myxosporea</taxon>
        <taxon>Bivalvulida</taxon>
        <taxon>Platysporina</taxon>
        <taxon>Myxobolidae</taxon>
        <taxon>Thelohanellus</taxon>
    </lineage>
</organism>